<evidence type="ECO:0000313" key="1">
    <source>
        <dbReference type="EMBL" id="NID14554.1"/>
    </source>
</evidence>
<evidence type="ECO:0000313" key="2">
    <source>
        <dbReference type="Proteomes" id="UP000518878"/>
    </source>
</evidence>
<organism evidence="1 2">
    <name type="scientific">Luteibacter yeojuensis</name>
    <dbReference type="NCBI Taxonomy" id="345309"/>
    <lineage>
        <taxon>Bacteria</taxon>
        <taxon>Pseudomonadati</taxon>
        <taxon>Pseudomonadota</taxon>
        <taxon>Gammaproteobacteria</taxon>
        <taxon>Lysobacterales</taxon>
        <taxon>Rhodanobacteraceae</taxon>
        <taxon>Luteibacter</taxon>
    </lineage>
</organism>
<sequence>MPATSDSPVCPICQGTGILVHVDEEVCCQVEVPCWACAVPESRED</sequence>
<reference evidence="1 2" key="1">
    <citation type="journal article" date="2006" name="Int. J. Syst. Evol. Microbiol.">
        <title>Dyella yeojuensis sp. nov., isolated from greenhouse soil in Korea.</title>
        <authorList>
            <person name="Kim B.Y."/>
            <person name="Weon H.Y."/>
            <person name="Lee K.H."/>
            <person name="Seok S.J."/>
            <person name="Kwon S.W."/>
            <person name="Go S.J."/>
            <person name="Stackebrandt E."/>
        </authorList>
    </citation>
    <scope>NUCLEOTIDE SEQUENCE [LARGE SCALE GENOMIC DNA]</scope>
    <source>
        <strain evidence="1 2">DSM 17673</strain>
    </source>
</reference>
<dbReference type="RefSeq" id="WP_166698262.1">
    <property type="nucleotide sequence ID" value="NZ_JAAQTL010000001.1"/>
</dbReference>
<name>A0A7X5TPB9_9GAMM</name>
<dbReference type="EMBL" id="JAAQTL010000001">
    <property type="protein sequence ID" value="NID14554.1"/>
    <property type="molecule type" value="Genomic_DNA"/>
</dbReference>
<gene>
    <name evidence="1" type="ORF">HBF32_03630</name>
</gene>
<protein>
    <submittedName>
        <fullName evidence="1">Uncharacterized protein</fullName>
    </submittedName>
</protein>
<comment type="caution">
    <text evidence="1">The sequence shown here is derived from an EMBL/GenBank/DDBJ whole genome shotgun (WGS) entry which is preliminary data.</text>
</comment>
<dbReference type="Proteomes" id="UP000518878">
    <property type="component" value="Unassembled WGS sequence"/>
</dbReference>
<dbReference type="AlphaFoldDB" id="A0A7X5TPB9"/>
<accession>A0A7X5TPB9</accession>
<keyword evidence="2" id="KW-1185">Reference proteome</keyword>
<proteinExistence type="predicted"/>